<sequence length="292" mass="33085">MIISAEHSGFTAQSKNSNIFYTAQDVKTIVKVTCSIKLNGAIRDVLCHGYLSETIGREAKLKVVDQTIIERPCKIYPNEFEYFFCLNKNYPQRMRLGYMGCGKILGVKKNADHSIQALLLRFAAQNVVRRMRRDRRIDWYPEYSKASGVMRIDQIPATRHDLRELIQNHYHLAALRSQIINISAAGACALLPDAPELKSLSADHGLMLYIISDGINLADATYVFLCKKIGITSSDAVDTLKLRMQFTHELNLRNSNSSLSWSEIANTGSLRLNRFIQDICCDEKESSYPEQI</sequence>
<dbReference type="EMBL" id="FLUP01000001">
    <property type="protein sequence ID" value="SBV95341.1"/>
    <property type="molecule type" value="Genomic_DNA"/>
</dbReference>
<dbReference type="RefSeq" id="WP_227117834.1">
    <property type="nucleotide sequence ID" value="NZ_LT598928.1"/>
</dbReference>
<protein>
    <submittedName>
        <fullName evidence="1">Uncharacterized protein</fullName>
    </submittedName>
</protein>
<proteinExistence type="predicted"/>
<evidence type="ECO:0000313" key="1">
    <source>
        <dbReference type="EMBL" id="SBV95341.1"/>
    </source>
</evidence>
<reference evidence="1" key="1">
    <citation type="submission" date="2016-04" db="EMBL/GenBank/DDBJ databases">
        <authorList>
            <person name="Evans L.H."/>
            <person name="Alamgir A."/>
            <person name="Owens N."/>
            <person name="Weber N.D."/>
            <person name="Virtaneva K."/>
            <person name="Barbian K."/>
            <person name="Babar A."/>
            <person name="Rosenke K."/>
        </authorList>
    </citation>
    <scope>NUCLEOTIDE SEQUENCE</scope>
    <source>
        <strain evidence="1">92-2</strain>
    </source>
</reference>
<organism evidence="1">
    <name type="scientific">uncultured Desulfovibrio sp</name>
    <dbReference type="NCBI Taxonomy" id="167968"/>
    <lineage>
        <taxon>Bacteria</taxon>
        <taxon>Pseudomonadati</taxon>
        <taxon>Thermodesulfobacteriota</taxon>
        <taxon>Desulfovibrionia</taxon>
        <taxon>Desulfovibrionales</taxon>
        <taxon>Desulfovibrionaceae</taxon>
        <taxon>Desulfovibrio</taxon>
        <taxon>environmental samples</taxon>
    </lineage>
</organism>
<name>A0A212J7A4_9BACT</name>
<accession>A0A212J7A4</accession>
<dbReference type="AlphaFoldDB" id="A0A212J7A4"/>
<gene>
    <name evidence="1" type="ORF">KM92DES2_10650</name>
</gene>